<dbReference type="EMBL" id="JAPDIA010000008">
    <property type="protein sequence ID" value="MDG0813382.1"/>
    <property type="molecule type" value="Genomic_DNA"/>
</dbReference>
<feature type="region of interest" description="Disordered" evidence="1">
    <location>
        <begin position="98"/>
        <end position="122"/>
    </location>
</feature>
<dbReference type="AlphaFoldDB" id="A0A9X4L4M8"/>
<name>A0A9X4L4M8_9BACL</name>
<reference evidence="2" key="1">
    <citation type="submission" date="2022-10" db="EMBL/GenBank/DDBJ databases">
        <title>Comparative genomic analysis of Cohnella hashimotonis sp. nov., isolated from the International Space Station.</title>
        <authorList>
            <person name="Simpson A."/>
            <person name="Venkateswaran K."/>
        </authorList>
    </citation>
    <scope>NUCLEOTIDE SEQUENCE</scope>
    <source>
        <strain evidence="2">DSM 28161</strain>
    </source>
</reference>
<accession>A0A9X4L4M8</accession>
<evidence type="ECO:0000313" key="3">
    <source>
        <dbReference type="Proteomes" id="UP001153404"/>
    </source>
</evidence>
<gene>
    <name evidence="2" type="ORF">OMP40_31945</name>
</gene>
<evidence type="ECO:0000256" key="1">
    <source>
        <dbReference type="SAM" id="MobiDB-lite"/>
    </source>
</evidence>
<keyword evidence="3" id="KW-1185">Reference proteome</keyword>
<organism evidence="2 3">
    <name type="scientific">Cohnella rhizosphaerae</name>
    <dbReference type="NCBI Taxonomy" id="1457232"/>
    <lineage>
        <taxon>Bacteria</taxon>
        <taxon>Bacillati</taxon>
        <taxon>Bacillota</taxon>
        <taxon>Bacilli</taxon>
        <taxon>Bacillales</taxon>
        <taxon>Paenibacillaceae</taxon>
        <taxon>Cohnella</taxon>
    </lineage>
</organism>
<dbReference type="Proteomes" id="UP001153404">
    <property type="component" value="Unassembled WGS sequence"/>
</dbReference>
<sequence>MRPAAVKIEKEVAPGDQIVERAGKPLRHGAVRLAREDARKIHVVVGTDAGSRAVRIRIRDRQHDETAGQLLRRKSLVESKNRLHAFVLVPRERRRIRASAVRMPGPRSRAAAPTPIPRRFPA</sequence>
<protein>
    <submittedName>
        <fullName evidence="2">Uncharacterized protein</fullName>
    </submittedName>
</protein>
<proteinExistence type="predicted"/>
<comment type="caution">
    <text evidence="2">The sequence shown here is derived from an EMBL/GenBank/DDBJ whole genome shotgun (WGS) entry which is preliminary data.</text>
</comment>
<evidence type="ECO:0000313" key="2">
    <source>
        <dbReference type="EMBL" id="MDG0813382.1"/>
    </source>
</evidence>